<feature type="transmembrane region" description="Helical" evidence="1">
    <location>
        <begin position="32"/>
        <end position="53"/>
    </location>
</feature>
<dbReference type="GO" id="GO:0022857">
    <property type="term" value="F:transmembrane transporter activity"/>
    <property type="evidence" value="ECO:0007669"/>
    <property type="project" value="InterPro"/>
</dbReference>
<organism evidence="3 4">
    <name type="scientific">Aliidiomarina sanyensis</name>
    <dbReference type="NCBI Taxonomy" id="1249555"/>
    <lineage>
        <taxon>Bacteria</taxon>
        <taxon>Pseudomonadati</taxon>
        <taxon>Pseudomonadota</taxon>
        <taxon>Gammaproteobacteria</taxon>
        <taxon>Alteromonadales</taxon>
        <taxon>Idiomarinaceae</taxon>
        <taxon>Aliidiomarina</taxon>
    </lineage>
</organism>
<evidence type="ECO:0000313" key="3">
    <source>
        <dbReference type="EMBL" id="RUO32786.1"/>
    </source>
</evidence>
<evidence type="ECO:0000256" key="1">
    <source>
        <dbReference type="SAM" id="Phobius"/>
    </source>
</evidence>
<dbReference type="Proteomes" id="UP000288405">
    <property type="component" value="Unassembled WGS sequence"/>
</dbReference>
<sequence>MEILVFLFAFSLTFGLSGIIVGLIAHFRGFNGWRWFFIGLLLPYISLILVLLWPRLFEHPQG</sequence>
<name>A0A432WG34_9GAMM</name>
<feature type="domain" description="Major facilitator superfamily (MFS) profile" evidence="2">
    <location>
        <begin position="1"/>
        <end position="62"/>
    </location>
</feature>
<comment type="caution">
    <text evidence="3">The sequence shown here is derived from an EMBL/GenBank/DDBJ whole genome shotgun (WGS) entry which is preliminary data.</text>
</comment>
<accession>A0A432WG34</accession>
<keyword evidence="1" id="KW-0812">Transmembrane</keyword>
<evidence type="ECO:0000259" key="2">
    <source>
        <dbReference type="PROSITE" id="PS50850"/>
    </source>
</evidence>
<keyword evidence="4" id="KW-1185">Reference proteome</keyword>
<protein>
    <recommendedName>
        <fullName evidence="2">Major facilitator superfamily (MFS) profile domain-containing protein</fullName>
    </recommendedName>
</protein>
<dbReference type="EMBL" id="PIPM01000006">
    <property type="protein sequence ID" value="RUO32786.1"/>
    <property type="molecule type" value="Genomic_DNA"/>
</dbReference>
<dbReference type="RefSeq" id="WP_126776913.1">
    <property type="nucleotide sequence ID" value="NZ_PIPM01000006.1"/>
</dbReference>
<dbReference type="PROSITE" id="PS50850">
    <property type="entry name" value="MFS"/>
    <property type="match status" value="1"/>
</dbReference>
<dbReference type="InterPro" id="IPR020846">
    <property type="entry name" value="MFS_dom"/>
</dbReference>
<keyword evidence="1" id="KW-0472">Membrane</keyword>
<keyword evidence="1" id="KW-1133">Transmembrane helix</keyword>
<evidence type="ECO:0000313" key="4">
    <source>
        <dbReference type="Proteomes" id="UP000288405"/>
    </source>
</evidence>
<reference evidence="3 4" key="1">
    <citation type="journal article" date="2011" name="Front. Microbiol.">
        <title>Genomic signatures of strain selection and enhancement in Bacillus atrophaeus var. globigii, a historical biowarfare simulant.</title>
        <authorList>
            <person name="Gibbons H.S."/>
            <person name="Broomall S.M."/>
            <person name="McNew L.A."/>
            <person name="Daligault H."/>
            <person name="Chapman C."/>
            <person name="Bruce D."/>
            <person name="Karavis M."/>
            <person name="Krepps M."/>
            <person name="McGregor P.A."/>
            <person name="Hong C."/>
            <person name="Park K.H."/>
            <person name="Akmal A."/>
            <person name="Feldman A."/>
            <person name="Lin J.S."/>
            <person name="Chang W.E."/>
            <person name="Higgs B.W."/>
            <person name="Demirev P."/>
            <person name="Lindquist J."/>
            <person name="Liem A."/>
            <person name="Fochler E."/>
            <person name="Read T.D."/>
            <person name="Tapia R."/>
            <person name="Johnson S."/>
            <person name="Bishop-Lilly K.A."/>
            <person name="Detter C."/>
            <person name="Han C."/>
            <person name="Sozhamannan S."/>
            <person name="Rosenzweig C.N."/>
            <person name="Skowronski E.W."/>
        </authorList>
    </citation>
    <scope>NUCLEOTIDE SEQUENCE [LARGE SCALE GENOMIC DNA]</scope>
    <source>
        <strain evidence="3 4">GYP-17</strain>
    </source>
</reference>
<gene>
    <name evidence="3" type="ORF">CWE11_07055</name>
</gene>
<dbReference type="AlphaFoldDB" id="A0A432WG34"/>
<proteinExistence type="predicted"/>